<dbReference type="GO" id="GO:0016020">
    <property type="term" value="C:membrane"/>
    <property type="evidence" value="ECO:0007669"/>
    <property type="project" value="UniProtKB-SubCell"/>
</dbReference>
<feature type="domain" description="Spore germination protein N-terminal" evidence="9">
    <location>
        <begin position="22"/>
        <end position="196"/>
    </location>
</feature>
<dbReference type="Proteomes" id="UP000198694">
    <property type="component" value="Unassembled WGS sequence"/>
</dbReference>
<dbReference type="NCBIfam" id="TIGR02887">
    <property type="entry name" value="spore_ger_x_C"/>
    <property type="match status" value="1"/>
</dbReference>
<evidence type="ECO:0000259" key="9">
    <source>
        <dbReference type="Pfam" id="PF25198"/>
    </source>
</evidence>
<evidence type="ECO:0000256" key="7">
    <source>
        <dbReference type="ARBA" id="ARBA00023288"/>
    </source>
</evidence>
<keyword evidence="5" id="KW-0472">Membrane</keyword>
<dbReference type="OrthoDB" id="2569624at2"/>
<dbReference type="Pfam" id="PF05504">
    <property type="entry name" value="Spore_GerAC"/>
    <property type="match status" value="1"/>
</dbReference>
<comment type="similarity">
    <text evidence="2">Belongs to the GerABKC lipoprotein family.</text>
</comment>
<feature type="domain" description="Spore germination GerAC-like C-terminal" evidence="8">
    <location>
        <begin position="222"/>
        <end position="373"/>
    </location>
</feature>
<comment type="subcellular location">
    <subcellularLocation>
        <location evidence="1">Membrane</location>
        <topology evidence="1">Lipid-anchor</topology>
    </subcellularLocation>
</comment>
<dbReference type="EMBL" id="FNFL01000001">
    <property type="protein sequence ID" value="SDJ85127.1"/>
    <property type="molecule type" value="Genomic_DNA"/>
</dbReference>
<dbReference type="Gene3D" id="6.20.190.10">
    <property type="entry name" value="Nutrient germinant receptor protein C, domain 1"/>
    <property type="match status" value="1"/>
</dbReference>
<evidence type="ECO:0000256" key="6">
    <source>
        <dbReference type="ARBA" id="ARBA00023139"/>
    </source>
</evidence>
<dbReference type="STRING" id="407036.SAMN05216243_1139"/>
<protein>
    <submittedName>
        <fullName evidence="10">Germination protein, Ger(X)C family</fullName>
    </submittedName>
</protein>
<name>A0A1G8X455_9BACI</name>
<organism evidence="10 11">
    <name type="scientific">Sediminibacillus albus</name>
    <dbReference type="NCBI Taxonomy" id="407036"/>
    <lineage>
        <taxon>Bacteria</taxon>
        <taxon>Bacillati</taxon>
        <taxon>Bacillota</taxon>
        <taxon>Bacilli</taxon>
        <taxon>Bacillales</taxon>
        <taxon>Bacillaceae</taxon>
        <taxon>Sediminibacillus</taxon>
    </lineage>
</organism>
<keyword evidence="3" id="KW-0309">Germination</keyword>
<dbReference type="InterPro" id="IPR008844">
    <property type="entry name" value="Spore_GerAC-like"/>
</dbReference>
<sequence length="383" mass="43823">MVKVNKMPLVIFCLFILTGCWDRNEISDINFVMGMAIDTTDEDKLRVTFQWALPTQFSTEGAKGAGSQENTDFSIEADSLTRAMSMLTEISPRTPVYSHMELIVLGEEVVQKEMENVINVIDREFEVRRTVNIVTAKGKGEDILRSKTPFETVQSTGIQKIITMSNQSSTFRDVNLNDLFIHVADPDSLAYTPVVETVAQSGLEPTETGGQNSWIQVDRVIFFDKFKKQLELSAEESKAWMYVLGKVEDRTVMEIPTDKGMLVTSSVSQKSKPTIEMNGDQPSVKYTITEKTSIMDKPIDMTKSEMEKAIEAYLSEKVTETIKKMQEENHDIFFLRKAIRQQYPQQWKKIRKNWPETYASIQFEVHTKVTIEHQNALRKDKIE</sequence>
<dbReference type="GO" id="GO:0009847">
    <property type="term" value="P:spore germination"/>
    <property type="evidence" value="ECO:0007669"/>
    <property type="project" value="InterPro"/>
</dbReference>
<dbReference type="InterPro" id="IPR057336">
    <property type="entry name" value="GerAC_N"/>
</dbReference>
<evidence type="ECO:0000256" key="1">
    <source>
        <dbReference type="ARBA" id="ARBA00004635"/>
    </source>
</evidence>
<dbReference type="InterPro" id="IPR038501">
    <property type="entry name" value="Spore_GerAC_C_sf"/>
</dbReference>
<dbReference type="InterPro" id="IPR046953">
    <property type="entry name" value="Spore_GerAC-like_C"/>
</dbReference>
<keyword evidence="6" id="KW-0564">Palmitate</keyword>
<keyword evidence="7" id="KW-0449">Lipoprotein</keyword>
<accession>A0A1G8X455</accession>
<dbReference type="PROSITE" id="PS51257">
    <property type="entry name" value="PROKAR_LIPOPROTEIN"/>
    <property type="match status" value="1"/>
</dbReference>
<evidence type="ECO:0000256" key="2">
    <source>
        <dbReference type="ARBA" id="ARBA00007886"/>
    </source>
</evidence>
<dbReference type="PANTHER" id="PTHR35789:SF1">
    <property type="entry name" value="SPORE GERMINATION PROTEIN B3"/>
    <property type="match status" value="1"/>
</dbReference>
<dbReference type="PANTHER" id="PTHR35789">
    <property type="entry name" value="SPORE GERMINATION PROTEIN B3"/>
    <property type="match status" value="1"/>
</dbReference>
<dbReference type="RefSeq" id="WP_093211841.1">
    <property type="nucleotide sequence ID" value="NZ_FNFL01000001.1"/>
</dbReference>
<gene>
    <name evidence="10" type="ORF">SAMN05216243_1139</name>
</gene>
<evidence type="ECO:0000259" key="8">
    <source>
        <dbReference type="Pfam" id="PF05504"/>
    </source>
</evidence>
<proteinExistence type="inferred from homology"/>
<keyword evidence="4" id="KW-0732">Signal</keyword>
<evidence type="ECO:0000313" key="10">
    <source>
        <dbReference type="EMBL" id="SDJ85127.1"/>
    </source>
</evidence>
<keyword evidence="11" id="KW-1185">Reference proteome</keyword>
<dbReference type="Gene3D" id="3.30.300.210">
    <property type="entry name" value="Nutrient germinant receptor protein C, domain 3"/>
    <property type="match status" value="1"/>
</dbReference>
<dbReference type="Pfam" id="PF25198">
    <property type="entry name" value="Spore_GerAC_N"/>
    <property type="match status" value="1"/>
</dbReference>
<dbReference type="AlphaFoldDB" id="A0A1G8X455"/>
<evidence type="ECO:0000256" key="3">
    <source>
        <dbReference type="ARBA" id="ARBA00022544"/>
    </source>
</evidence>
<evidence type="ECO:0000256" key="5">
    <source>
        <dbReference type="ARBA" id="ARBA00023136"/>
    </source>
</evidence>
<evidence type="ECO:0000256" key="4">
    <source>
        <dbReference type="ARBA" id="ARBA00022729"/>
    </source>
</evidence>
<reference evidence="10 11" key="1">
    <citation type="submission" date="2016-10" db="EMBL/GenBank/DDBJ databases">
        <authorList>
            <person name="de Groot N.N."/>
        </authorList>
    </citation>
    <scope>NUCLEOTIDE SEQUENCE [LARGE SCALE GENOMIC DNA]</scope>
    <source>
        <strain evidence="10 11">CGMCC 1.6502</strain>
    </source>
</reference>
<evidence type="ECO:0000313" key="11">
    <source>
        <dbReference type="Proteomes" id="UP000198694"/>
    </source>
</evidence>